<proteinExistence type="predicted"/>
<organism evidence="2">
    <name type="scientific">Chromera velia CCMP2878</name>
    <dbReference type="NCBI Taxonomy" id="1169474"/>
    <lineage>
        <taxon>Eukaryota</taxon>
        <taxon>Sar</taxon>
        <taxon>Alveolata</taxon>
        <taxon>Colpodellida</taxon>
        <taxon>Chromeraceae</taxon>
        <taxon>Chromera</taxon>
    </lineage>
</organism>
<dbReference type="EMBL" id="CDMZ01000242">
    <property type="protein sequence ID" value="CEM09939.1"/>
    <property type="molecule type" value="Genomic_DNA"/>
</dbReference>
<evidence type="ECO:0000313" key="2">
    <source>
        <dbReference type="EMBL" id="CEM09939.1"/>
    </source>
</evidence>
<reference evidence="2" key="1">
    <citation type="submission" date="2014-11" db="EMBL/GenBank/DDBJ databases">
        <authorList>
            <person name="Otto D Thomas"/>
            <person name="Naeem Raeece"/>
        </authorList>
    </citation>
    <scope>NUCLEOTIDE SEQUENCE</scope>
</reference>
<feature type="region of interest" description="Disordered" evidence="1">
    <location>
        <begin position="188"/>
        <end position="275"/>
    </location>
</feature>
<protein>
    <submittedName>
        <fullName evidence="2">Uncharacterized protein</fullName>
    </submittedName>
</protein>
<feature type="compositionally biased region" description="Acidic residues" evidence="1">
    <location>
        <begin position="243"/>
        <end position="263"/>
    </location>
</feature>
<evidence type="ECO:0000256" key="1">
    <source>
        <dbReference type="SAM" id="MobiDB-lite"/>
    </source>
</evidence>
<name>A0A0G4FBE1_9ALVE</name>
<feature type="compositionally biased region" description="Low complexity" evidence="1">
    <location>
        <begin position="318"/>
        <end position="329"/>
    </location>
</feature>
<sequence length="440" mass="47923">MQEAGTVSVAHAILFDVSSTGKSSLPVQSTFSNFKHYRVVVGQRKLLRVLLTNVVGPPCVFFVDAMFSESCANFGAGVLSEVTDSVCNPASEETDSHSNGGLGGPLVGGFPDRYNPFRLAKTGFVVEFRRAGVYRTCLRLGKAKGLMDLGVMEAVLPSEVASSAQAVGAIADGLEVVRTALEKEAKKMEDQERALDAADAEAQEEVEEQKDEFEISLLQEAQREVEKEDEKDEASEETKDEGGEVEMGAEEQDLLEEAEESLDSEVPPSFSQLIRDEALHAATQIAAETGEVALQNVPVEERSVLLEEAEDDKGEEFSSSSSSPSSSSDSNRKVSSSKEKPSEDEQSTAASRREGQWERSRREALRGVRALVISKFQRMTRKLRSCRKAREDWESLTLFPADQIFCSLGAAVSSVQGPADDVVLLFGVHRQLDNLVDSDL</sequence>
<feature type="compositionally biased region" description="Acidic residues" evidence="1">
    <location>
        <begin position="198"/>
        <end position="211"/>
    </location>
</feature>
<dbReference type="AlphaFoldDB" id="A0A0G4FBE1"/>
<dbReference type="VEuPathDB" id="CryptoDB:Cvel_16044"/>
<feature type="region of interest" description="Disordered" evidence="1">
    <location>
        <begin position="303"/>
        <end position="359"/>
    </location>
</feature>
<feature type="compositionally biased region" description="Basic and acidic residues" evidence="1">
    <location>
        <begin position="330"/>
        <end position="343"/>
    </location>
</feature>
<accession>A0A0G4FBE1</accession>
<gene>
    <name evidence="2" type="ORF">Cvel_16044</name>
</gene>